<comment type="similarity">
    <text evidence="1">Belongs to the FldB/FldC dehydratase alpha/beta subunit family.</text>
</comment>
<comment type="caution">
    <text evidence="5">The sequence shown here is derived from an EMBL/GenBank/DDBJ whole genome shotgun (WGS) entry which is preliminary data.</text>
</comment>
<dbReference type="Gene3D" id="1.20.1270.370">
    <property type="match status" value="1"/>
</dbReference>
<dbReference type="GO" id="GO:0046872">
    <property type="term" value="F:metal ion binding"/>
    <property type="evidence" value="ECO:0007669"/>
    <property type="project" value="UniProtKB-KW"/>
</dbReference>
<evidence type="ECO:0000256" key="3">
    <source>
        <dbReference type="ARBA" id="ARBA00023004"/>
    </source>
</evidence>
<keyword evidence="4" id="KW-0411">Iron-sulfur</keyword>
<evidence type="ECO:0000256" key="1">
    <source>
        <dbReference type="ARBA" id="ARBA00005806"/>
    </source>
</evidence>
<keyword evidence="2" id="KW-0479">Metal-binding</keyword>
<gene>
    <name evidence="5" type="ORF">S12H4_00627</name>
</gene>
<reference evidence="5" key="1">
    <citation type="journal article" date="2014" name="Front. Microbiol.">
        <title>High frequency of phylogenetically diverse reductive dehalogenase-homologous genes in deep subseafloor sedimentary metagenomes.</title>
        <authorList>
            <person name="Kawai M."/>
            <person name="Futagami T."/>
            <person name="Toyoda A."/>
            <person name="Takaki Y."/>
            <person name="Nishi S."/>
            <person name="Hori S."/>
            <person name="Arai W."/>
            <person name="Tsubouchi T."/>
            <person name="Morono Y."/>
            <person name="Uchiyama I."/>
            <person name="Ito T."/>
            <person name="Fujiyama A."/>
            <person name="Inagaki F."/>
            <person name="Takami H."/>
        </authorList>
    </citation>
    <scope>NUCLEOTIDE SEQUENCE</scope>
    <source>
        <strain evidence="5">Expedition CK06-06</strain>
    </source>
</reference>
<organism evidence="5">
    <name type="scientific">marine sediment metagenome</name>
    <dbReference type="NCBI Taxonomy" id="412755"/>
    <lineage>
        <taxon>unclassified sequences</taxon>
        <taxon>metagenomes</taxon>
        <taxon>ecological metagenomes</taxon>
    </lineage>
</organism>
<dbReference type="InterPro" id="IPR010327">
    <property type="entry name" value="FldB/FldC_alpha/beta"/>
</dbReference>
<sequence>MLIELSIKMKNITLLNINNIIYTKLLFYVNPKNNNYNRETELLKLDGVKIMPILEQLKEATQLTNPWINSWKNEGKKVLGYFCSYIPEEIIYAADILPIRVRARTCTDTPMGDAYLSPTACSYTRCCLEQINRKEFGYLDGIVSCNCCDQIRRLYDNIRYKAPFSYHYIMGVPGYVSETTLDWFKYELSKFKVSIEKNFNTSITDEKLGDAIRLFNNSRKLLKEIYELRKHDSPPITGSDVLNIISAGLSIPKNEFNALLTQQLEEIKNKEGISDYKSRIMIIGSMLDEPEYLQIIEDLGGLVVTDSVCLGTRYFWDMVDETSSPLDALGERYLSKVSCPRMTDGHLKRAQFMMDMIKEFNVDGVIFQRMKFCAIWWAEIFMLRDKLKEEGIPFLDLERDYILSGAGAMKTRVQTFIEILEAR</sequence>
<keyword evidence="3" id="KW-0408">Iron</keyword>
<protein>
    <recommendedName>
        <fullName evidence="6">2-hydroxyglutaryl-CoA dehydratase D-component</fullName>
    </recommendedName>
</protein>
<dbReference type="AlphaFoldDB" id="X1QMG2"/>
<dbReference type="Gene3D" id="3.40.50.11890">
    <property type="match status" value="1"/>
</dbReference>
<evidence type="ECO:0008006" key="6">
    <source>
        <dbReference type="Google" id="ProtNLM"/>
    </source>
</evidence>
<accession>X1QMG2</accession>
<evidence type="ECO:0000256" key="4">
    <source>
        <dbReference type="ARBA" id="ARBA00023014"/>
    </source>
</evidence>
<dbReference type="EMBL" id="BARW01000085">
    <property type="protein sequence ID" value="GAI69732.1"/>
    <property type="molecule type" value="Genomic_DNA"/>
</dbReference>
<dbReference type="PANTHER" id="PTHR30548:SF5">
    <property type="entry name" value="SUBUNIT OF OXYGEN-SENSITIVE 2-HYDROXYISOCAPROYL-COA DEHYDRATASE"/>
    <property type="match status" value="1"/>
</dbReference>
<name>X1QMG2_9ZZZZ</name>
<proteinExistence type="inferred from homology"/>
<dbReference type="GO" id="GO:0051536">
    <property type="term" value="F:iron-sulfur cluster binding"/>
    <property type="evidence" value="ECO:0007669"/>
    <property type="project" value="UniProtKB-KW"/>
</dbReference>
<dbReference type="Gene3D" id="3.40.50.11900">
    <property type="match status" value="1"/>
</dbReference>
<dbReference type="PANTHER" id="PTHR30548">
    <property type="entry name" value="2-HYDROXYGLUTARYL-COA DEHYDRATASE, D-COMPONENT-RELATED"/>
    <property type="match status" value="1"/>
</dbReference>
<evidence type="ECO:0000313" key="5">
    <source>
        <dbReference type="EMBL" id="GAI69732.1"/>
    </source>
</evidence>
<dbReference type="Pfam" id="PF06050">
    <property type="entry name" value="HGD-D"/>
    <property type="match status" value="1"/>
</dbReference>
<evidence type="ECO:0000256" key="2">
    <source>
        <dbReference type="ARBA" id="ARBA00022723"/>
    </source>
</evidence>